<sequence>MLAAEGLRVAAGTAAEGGSARPSERSCRGSAQGEIRPCNPREYAGAHCRWRHARKAVALLGRVYSQPQRPHHPHQTQAIHPQCRLCAHDPIRLEQTTSTETGGRSQHAGAATHYQSPVHMTGARGGPLTVGSRWIWHAWDDARSTDQSGWVRSDHHASQAASPCQTSDSFFILRCADCVGAENWGAQSVRALLSGRALHIRVRERRDHTVCDLARTGAVPARAPV</sequence>
<evidence type="ECO:0000256" key="1">
    <source>
        <dbReference type="SAM" id="MobiDB-lite"/>
    </source>
</evidence>
<dbReference type="InParanoid" id="W4K2U0"/>
<dbReference type="Proteomes" id="UP000030671">
    <property type="component" value="Unassembled WGS sequence"/>
</dbReference>
<feature type="region of interest" description="Disordered" evidence="1">
    <location>
        <begin position="1"/>
        <end position="36"/>
    </location>
</feature>
<dbReference type="RefSeq" id="XP_009549605.1">
    <property type="nucleotide sequence ID" value="XM_009551310.1"/>
</dbReference>
<keyword evidence="3" id="KW-1185">Reference proteome</keyword>
<dbReference type="EMBL" id="KI925461">
    <property type="protein sequence ID" value="ETW79371.1"/>
    <property type="molecule type" value="Genomic_DNA"/>
</dbReference>
<gene>
    <name evidence="2" type="ORF">HETIRDRAFT_453799</name>
</gene>
<protein>
    <submittedName>
        <fullName evidence="2">Uncharacterized protein</fullName>
    </submittedName>
</protein>
<organism evidence="2 3">
    <name type="scientific">Heterobasidion irregulare (strain TC 32-1)</name>
    <dbReference type="NCBI Taxonomy" id="747525"/>
    <lineage>
        <taxon>Eukaryota</taxon>
        <taxon>Fungi</taxon>
        <taxon>Dikarya</taxon>
        <taxon>Basidiomycota</taxon>
        <taxon>Agaricomycotina</taxon>
        <taxon>Agaricomycetes</taxon>
        <taxon>Russulales</taxon>
        <taxon>Bondarzewiaceae</taxon>
        <taxon>Heterobasidion</taxon>
        <taxon>Heterobasidion annosum species complex</taxon>
    </lineage>
</organism>
<proteinExistence type="predicted"/>
<feature type="region of interest" description="Disordered" evidence="1">
    <location>
        <begin position="97"/>
        <end position="119"/>
    </location>
</feature>
<evidence type="ECO:0000313" key="3">
    <source>
        <dbReference type="Proteomes" id="UP000030671"/>
    </source>
</evidence>
<dbReference type="HOGENOM" id="CLU_1230084_0_0_1"/>
<name>W4K2U0_HETIT</name>
<dbReference type="KEGG" id="hir:HETIRDRAFT_453799"/>
<dbReference type="GeneID" id="20676426"/>
<reference evidence="2 3" key="1">
    <citation type="journal article" date="2012" name="New Phytol.">
        <title>Insight into trade-off between wood decay and parasitism from the genome of a fungal forest pathogen.</title>
        <authorList>
            <person name="Olson A."/>
            <person name="Aerts A."/>
            <person name="Asiegbu F."/>
            <person name="Belbahri L."/>
            <person name="Bouzid O."/>
            <person name="Broberg A."/>
            <person name="Canback B."/>
            <person name="Coutinho P.M."/>
            <person name="Cullen D."/>
            <person name="Dalman K."/>
            <person name="Deflorio G."/>
            <person name="van Diepen L.T."/>
            <person name="Dunand C."/>
            <person name="Duplessis S."/>
            <person name="Durling M."/>
            <person name="Gonthier P."/>
            <person name="Grimwood J."/>
            <person name="Fossdal C.G."/>
            <person name="Hansson D."/>
            <person name="Henrissat B."/>
            <person name="Hietala A."/>
            <person name="Himmelstrand K."/>
            <person name="Hoffmeister D."/>
            <person name="Hogberg N."/>
            <person name="James T.Y."/>
            <person name="Karlsson M."/>
            <person name="Kohler A."/>
            <person name="Kues U."/>
            <person name="Lee Y.H."/>
            <person name="Lin Y.C."/>
            <person name="Lind M."/>
            <person name="Lindquist E."/>
            <person name="Lombard V."/>
            <person name="Lucas S."/>
            <person name="Lunden K."/>
            <person name="Morin E."/>
            <person name="Murat C."/>
            <person name="Park J."/>
            <person name="Raffaello T."/>
            <person name="Rouze P."/>
            <person name="Salamov A."/>
            <person name="Schmutz J."/>
            <person name="Solheim H."/>
            <person name="Stahlberg J."/>
            <person name="Velez H."/>
            <person name="de Vries R.P."/>
            <person name="Wiebenga A."/>
            <person name="Woodward S."/>
            <person name="Yakovlev I."/>
            <person name="Garbelotto M."/>
            <person name="Martin F."/>
            <person name="Grigoriev I.V."/>
            <person name="Stenlid J."/>
        </authorList>
    </citation>
    <scope>NUCLEOTIDE SEQUENCE [LARGE SCALE GENOMIC DNA]</scope>
    <source>
        <strain evidence="2 3">TC 32-1</strain>
    </source>
</reference>
<accession>W4K2U0</accession>
<dbReference type="AlphaFoldDB" id="W4K2U0"/>
<evidence type="ECO:0000313" key="2">
    <source>
        <dbReference type="EMBL" id="ETW79371.1"/>
    </source>
</evidence>